<feature type="region of interest" description="Disordered" evidence="1">
    <location>
        <begin position="363"/>
        <end position="435"/>
    </location>
</feature>
<proteinExistence type="predicted"/>
<accession>J5R3A0</accession>
<feature type="compositionally biased region" description="Low complexity" evidence="1">
    <location>
        <begin position="79"/>
        <end position="110"/>
    </location>
</feature>
<feature type="compositionally biased region" description="Pro residues" evidence="1">
    <location>
        <begin position="117"/>
        <end position="132"/>
    </location>
</feature>
<dbReference type="HOGENOM" id="CLU_630361_0_0_1"/>
<dbReference type="KEGG" id="tasa:A1Q1_00214"/>
<name>J5R3A0_TRIAS</name>
<dbReference type="OrthoDB" id="5348404at2759"/>
<dbReference type="Proteomes" id="UP000002748">
    <property type="component" value="Unassembled WGS sequence"/>
</dbReference>
<dbReference type="EMBL" id="ALBS01000103">
    <property type="protein sequence ID" value="EJT50473.1"/>
    <property type="molecule type" value="Genomic_DNA"/>
</dbReference>
<dbReference type="InterPro" id="IPR036361">
    <property type="entry name" value="SAP_dom_sf"/>
</dbReference>
<sequence length="435" mass="45748">MADIKSLKVTELKEELKKRGLVTTGLKKDVAAPKAASNISAHGAGLVERLEAAIAAEPSEQQPPPPQPAEPPAVPAAPEPASTTTEPPQPQSLPQEAAKPSQQPVEAPTEPVKPEEPPTAPPAAVPVEPSPAPVAKEDPTPVQEQRPPSPPPEDIQVDEEPPKPPPAEAQPAAPIEVDSKPAEPTRKSPSPARSDREGTPPPPSRKEKAEAMDIDDAPSSSSSGPRPSSALYITGLRRPLQATALASYLSSQTGTGSSDDDYDPPAIKGSPPFVSPSCPNLWLSGIKDHAYYRTWSISAASAIKAAVDGKKWPEGDVNAGTLHVEFIPDAKVNDFAQQEEDGWRNGRQRFELVQDQEGCRLQPFGKLKTGPPPPEPAGAARGLLGRLGERMGPAGRPPRGGVNTVPIRGRGGGPGGPMRWTRARPSLSWSTGPRA</sequence>
<organism evidence="3 4">
    <name type="scientific">Trichosporon asahii var. asahii (strain ATCC 90039 / CBS 2479 / JCM 2466 / KCTC 7840 / NBRC 103889/ NCYC 2677 / UAMH 7654)</name>
    <name type="common">Yeast</name>
    <dbReference type="NCBI Taxonomy" id="1186058"/>
    <lineage>
        <taxon>Eukaryota</taxon>
        <taxon>Fungi</taxon>
        <taxon>Dikarya</taxon>
        <taxon>Basidiomycota</taxon>
        <taxon>Agaricomycotina</taxon>
        <taxon>Tremellomycetes</taxon>
        <taxon>Trichosporonales</taxon>
        <taxon>Trichosporonaceae</taxon>
        <taxon>Trichosporon</taxon>
    </lineage>
</organism>
<dbReference type="SUPFAM" id="SSF68906">
    <property type="entry name" value="SAP domain"/>
    <property type="match status" value="1"/>
</dbReference>
<comment type="caution">
    <text evidence="3">The sequence shown here is derived from an EMBL/GenBank/DDBJ whole genome shotgun (WGS) entry which is preliminary data.</text>
</comment>
<protein>
    <recommendedName>
        <fullName evidence="2">SAP domain-containing protein</fullName>
    </recommendedName>
</protein>
<dbReference type="Gene3D" id="1.10.720.30">
    <property type="entry name" value="SAP domain"/>
    <property type="match status" value="1"/>
</dbReference>
<dbReference type="VEuPathDB" id="FungiDB:A1Q1_00214"/>
<evidence type="ECO:0000256" key="1">
    <source>
        <dbReference type="SAM" id="MobiDB-lite"/>
    </source>
</evidence>
<dbReference type="PANTHER" id="PTHR47031:SF3">
    <property type="entry name" value="SAP DOMAIN-CONTAINING PROTEIN"/>
    <property type="match status" value="1"/>
</dbReference>
<feature type="compositionally biased region" description="Basic and acidic residues" evidence="1">
    <location>
        <begin position="193"/>
        <end position="211"/>
    </location>
</feature>
<dbReference type="SMART" id="SM00513">
    <property type="entry name" value="SAP"/>
    <property type="match status" value="1"/>
</dbReference>
<evidence type="ECO:0000259" key="2">
    <source>
        <dbReference type="SMART" id="SM00513"/>
    </source>
</evidence>
<dbReference type="GeneID" id="25983728"/>
<evidence type="ECO:0000313" key="4">
    <source>
        <dbReference type="Proteomes" id="UP000002748"/>
    </source>
</evidence>
<feature type="domain" description="SAP" evidence="2">
    <location>
        <begin position="4"/>
        <end position="54"/>
    </location>
</feature>
<dbReference type="RefSeq" id="XP_014182017.1">
    <property type="nucleotide sequence ID" value="XM_014326542.1"/>
</dbReference>
<evidence type="ECO:0000313" key="3">
    <source>
        <dbReference type="EMBL" id="EJT50473.1"/>
    </source>
</evidence>
<feature type="compositionally biased region" description="Pro residues" evidence="1">
    <location>
        <begin position="61"/>
        <end position="78"/>
    </location>
</feature>
<feature type="compositionally biased region" description="Basic and acidic residues" evidence="1">
    <location>
        <begin position="177"/>
        <end position="186"/>
    </location>
</feature>
<feature type="region of interest" description="Disordered" evidence="1">
    <location>
        <begin position="50"/>
        <end position="235"/>
    </location>
</feature>
<dbReference type="AlphaFoldDB" id="J5R3A0"/>
<dbReference type="Pfam" id="PF02037">
    <property type="entry name" value="SAP"/>
    <property type="match status" value="1"/>
</dbReference>
<dbReference type="PANTHER" id="PTHR47031">
    <property type="entry name" value="SAP DNA-BINDING DOMAIN-CONTAINING PROTEIN"/>
    <property type="match status" value="1"/>
</dbReference>
<feature type="compositionally biased region" description="Low complexity" evidence="1">
    <location>
        <begin position="377"/>
        <end position="401"/>
    </location>
</feature>
<gene>
    <name evidence="3" type="ORF">A1Q1_00214</name>
</gene>
<dbReference type="InterPro" id="IPR003034">
    <property type="entry name" value="SAP_dom"/>
</dbReference>
<reference evidence="3 4" key="1">
    <citation type="journal article" date="2012" name="Eukaryot. Cell">
        <title>Draft genome sequence of CBS 2479, the standard type strain of Trichosporon asahii.</title>
        <authorList>
            <person name="Yang R.Y."/>
            <person name="Li H.T."/>
            <person name="Zhu H."/>
            <person name="Zhou G.P."/>
            <person name="Wang M."/>
            <person name="Wang L."/>
        </authorList>
    </citation>
    <scope>NUCLEOTIDE SEQUENCE [LARGE SCALE GENOMIC DNA]</scope>
    <source>
        <strain evidence="4">ATCC 90039 / CBS 2479 / JCM 2466 / KCTC 7840 / NCYC 2677 / UAMH 7654</strain>
    </source>
</reference>
<feature type="compositionally biased region" description="Low complexity" evidence="1">
    <location>
        <begin position="218"/>
        <end position="229"/>
    </location>
</feature>